<dbReference type="AlphaFoldDB" id="A0A0E9RBK2"/>
<reference evidence="1" key="1">
    <citation type="submission" date="2014-11" db="EMBL/GenBank/DDBJ databases">
        <authorList>
            <person name="Amaro Gonzalez C."/>
        </authorList>
    </citation>
    <scope>NUCLEOTIDE SEQUENCE</scope>
</reference>
<evidence type="ECO:0000313" key="1">
    <source>
        <dbReference type="EMBL" id="JAH26469.1"/>
    </source>
</evidence>
<sequence>MNGSFQEVIQFHSKDSLFLKESFVNTTIDLF</sequence>
<name>A0A0E9RBK2_ANGAN</name>
<proteinExistence type="predicted"/>
<accession>A0A0E9RBK2</accession>
<protein>
    <submittedName>
        <fullName evidence="1">Uncharacterized protein</fullName>
    </submittedName>
</protein>
<reference evidence="1" key="2">
    <citation type="journal article" date="2015" name="Fish Shellfish Immunol.">
        <title>Early steps in the European eel (Anguilla anguilla)-Vibrio vulnificus interaction in the gills: Role of the RtxA13 toxin.</title>
        <authorList>
            <person name="Callol A."/>
            <person name="Pajuelo D."/>
            <person name="Ebbesson L."/>
            <person name="Teles M."/>
            <person name="MacKenzie S."/>
            <person name="Amaro C."/>
        </authorList>
    </citation>
    <scope>NUCLEOTIDE SEQUENCE</scope>
</reference>
<organism evidence="1">
    <name type="scientific">Anguilla anguilla</name>
    <name type="common">European freshwater eel</name>
    <name type="synonym">Muraena anguilla</name>
    <dbReference type="NCBI Taxonomy" id="7936"/>
    <lineage>
        <taxon>Eukaryota</taxon>
        <taxon>Metazoa</taxon>
        <taxon>Chordata</taxon>
        <taxon>Craniata</taxon>
        <taxon>Vertebrata</taxon>
        <taxon>Euteleostomi</taxon>
        <taxon>Actinopterygii</taxon>
        <taxon>Neopterygii</taxon>
        <taxon>Teleostei</taxon>
        <taxon>Anguilliformes</taxon>
        <taxon>Anguillidae</taxon>
        <taxon>Anguilla</taxon>
    </lineage>
</organism>
<dbReference type="EMBL" id="GBXM01082108">
    <property type="protein sequence ID" value="JAH26469.1"/>
    <property type="molecule type" value="Transcribed_RNA"/>
</dbReference>